<dbReference type="SUPFAM" id="SSF159941">
    <property type="entry name" value="MM3350-like"/>
    <property type="match status" value="1"/>
</dbReference>
<dbReference type="InterPro" id="IPR024047">
    <property type="entry name" value="MM3350-like_sf"/>
</dbReference>
<dbReference type="RefSeq" id="WP_150690545.1">
    <property type="nucleotide sequence ID" value="NZ_CABPSJ010000003.1"/>
</dbReference>
<dbReference type="Proteomes" id="UP000337189">
    <property type="component" value="Unassembled WGS sequence"/>
</dbReference>
<dbReference type="OrthoDB" id="9816539at2"/>
<dbReference type="InterPro" id="IPR012912">
    <property type="entry name" value="Plasmid_pRiA4b_Orf3-like"/>
</dbReference>
<proteinExistence type="predicted"/>
<name>A0A5E4V786_9BURK</name>
<feature type="domain" description="Plasmid pRiA4b Orf3-like" evidence="1">
    <location>
        <begin position="7"/>
        <end position="182"/>
    </location>
</feature>
<evidence type="ECO:0000313" key="2">
    <source>
        <dbReference type="EMBL" id="VVE06885.1"/>
    </source>
</evidence>
<dbReference type="PANTHER" id="PTHR41878:SF1">
    <property type="entry name" value="TNPR PROTEIN"/>
    <property type="match status" value="1"/>
</dbReference>
<dbReference type="AlphaFoldDB" id="A0A5E4V786"/>
<reference evidence="2 3" key="1">
    <citation type="submission" date="2019-08" db="EMBL/GenBank/DDBJ databases">
        <authorList>
            <person name="Peeters C."/>
        </authorList>
    </citation>
    <scope>NUCLEOTIDE SEQUENCE [LARGE SCALE GENOMIC DNA]</scope>
    <source>
        <strain evidence="2 3">LMG 31110</strain>
    </source>
</reference>
<dbReference type="Gene3D" id="3.10.290.30">
    <property type="entry name" value="MM3350-like"/>
    <property type="match status" value="1"/>
</dbReference>
<protein>
    <submittedName>
        <fullName evidence="2">Transposase</fullName>
    </submittedName>
</protein>
<accession>A0A5E4V786</accession>
<gene>
    <name evidence="2" type="ORF">PCO31110_02441</name>
</gene>
<organism evidence="2 3">
    <name type="scientific">Pandoraea communis</name>
    <dbReference type="NCBI Taxonomy" id="2508297"/>
    <lineage>
        <taxon>Bacteria</taxon>
        <taxon>Pseudomonadati</taxon>
        <taxon>Pseudomonadota</taxon>
        <taxon>Betaproteobacteria</taxon>
        <taxon>Burkholderiales</taxon>
        <taxon>Burkholderiaceae</taxon>
        <taxon>Pandoraea</taxon>
    </lineage>
</organism>
<dbReference type="EMBL" id="CABPSJ010000003">
    <property type="protein sequence ID" value="VVE06885.1"/>
    <property type="molecule type" value="Genomic_DNA"/>
</dbReference>
<dbReference type="PANTHER" id="PTHR41878">
    <property type="entry name" value="LEXA REPRESSOR-RELATED"/>
    <property type="match status" value="1"/>
</dbReference>
<evidence type="ECO:0000259" key="1">
    <source>
        <dbReference type="Pfam" id="PF07929"/>
    </source>
</evidence>
<dbReference type="Pfam" id="PF07929">
    <property type="entry name" value="PRiA4_ORF3"/>
    <property type="match status" value="1"/>
</dbReference>
<sequence>MAKSFQLYTLRVQLQYIRPAIWRRITVEGTESLRKLHHILQAAFGWSDAHLHDFLIDDETYAQLDTEAGLEFMNLDKTLDDRKAKVHKALRPGSRILYRYDFGDGWDHDIVVEKIETIGREPWGVAQVIDGARACPPPEDVGGPPGYEAFLAALRDHPDSEEADHYRSWVGPVFDPELFDMRAANATLMRMASNRWGNR</sequence>
<evidence type="ECO:0000313" key="3">
    <source>
        <dbReference type="Proteomes" id="UP000337189"/>
    </source>
</evidence>